<protein>
    <submittedName>
        <fullName evidence="1">Uncharacterized protein</fullName>
    </submittedName>
</protein>
<comment type="caution">
    <text evidence="1">The sequence shown here is derived from an EMBL/GenBank/DDBJ whole genome shotgun (WGS) entry which is preliminary data.</text>
</comment>
<organism evidence="1 2">
    <name type="scientific">Araneus ventricosus</name>
    <name type="common">Orbweaver spider</name>
    <name type="synonym">Epeira ventricosa</name>
    <dbReference type="NCBI Taxonomy" id="182803"/>
    <lineage>
        <taxon>Eukaryota</taxon>
        <taxon>Metazoa</taxon>
        <taxon>Ecdysozoa</taxon>
        <taxon>Arthropoda</taxon>
        <taxon>Chelicerata</taxon>
        <taxon>Arachnida</taxon>
        <taxon>Araneae</taxon>
        <taxon>Araneomorphae</taxon>
        <taxon>Entelegynae</taxon>
        <taxon>Araneoidea</taxon>
        <taxon>Araneidae</taxon>
        <taxon>Araneus</taxon>
    </lineage>
</organism>
<gene>
    <name evidence="1" type="ORF">AVEN_236739_1</name>
</gene>
<evidence type="ECO:0000313" key="2">
    <source>
        <dbReference type="Proteomes" id="UP000499080"/>
    </source>
</evidence>
<accession>A0A4Y2VZ23</accession>
<keyword evidence="2" id="KW-1185">Reference proteome</keyword>
<dbReference type="Proteomes" id="UP000499080">
    <property type="component" value="Unassembled WGS sequence"/>
</dbReference>
<dbReference type="EMBL" id="BGPR01053169">
    <property type="protein sequence ID" value="GBO29952.1"/>
    <property type="molecule type" value="Genomic_DNA"/>
</dbReference>
<evidence type="ECO:0000313" key="1">
    <source>
        <dbReference type="EMBL" id="GBO29952.1"/>
    </source>
</evidence>
<name>A0A4Y2VZ23_ARAVE</name>
<dbReference type="AlphaFoldDB" id="A0A4Y2VZ23"/>
<reference evidence="1 2" key="1">
    <citation type="journal article" date="2019" name="Sci. Rep.">
        <title>Orb-weaving spider Araneus ventricosus genome elucidates the spidroin gene catalogue.</title>
        <authorList>
            <person name="Kono N."/>
            <person name="Nakamura H."/>
            <person name="Ohtoshi R."/>
            <person name="Moran D.A.P."/>
            <person name="Shinohara A."/>
            <person name="Yoshida Y."/>
            <person name="Fujiwara M."/>
            <person name="Mori M."/>
            <person name="Tomita M."/>
            <person name="Arakawa K."/>
        </authorList>
    </citation>
    <scope>NUCLEOTIDE SEQUENCE [LARGE SCALE GENOMIC DNA]</scope>
</reference>
<sequence>MPVKSFLIHDDIIPSFMKDLHNTQESCQGSFVSDNTFTKVWRRRVFSNGLLETKGLCHWVIGGSCDMHDAKNRSKGSARKIVGPIATKFANNSFLSSICH</sequence>
<proteinExistence type="predicted"/>